<reference evidence="2" key="1">
    <citation type="journal article" date="2020" name="Mitochondrial DNA Part B Resour">
        <title>Complete mitochondrial genome of Cladosporium zixishanense sp. nov. YFCC 8620 isolated from the spider in Yunnan, southwestern China.</title>
        <authorList>
            <person name="Wang Y."/>
            <person name="Liu Y."/>
            <person name="Zhang G."/>
            <person name="Zhang M."/>
            <person name="Zhu K."/>
            <person name="Wang Y."/>
            <person name="Yu H."/>
        </authorList>
    </citation>
    <scope>NUCLEOTIDE SEQUENCE</scope>
    <source>
        <strain evidence="2">YFCC8620</strain>
    </source>
</reference>
<geneLocation type="mitochondrion" evidence="2"/>
<keyword evidence="1" id="KW-0812">Transmembrane</keyword>
<proteinExistence type="predicted"/>
<protein>
    <submittedName>
        <fullName evidence="2">Uncharacterized protein</fullName>
    </submittedName>
</protein>
<evidence type="ECO:0000256" key="1">
    <source>
        <dbReference type="SAM" id="Phobius"/>
    </source>
</evidence>
<dbReference type="AlphaFoldDB" id="A0A7H1KGH6"/>
<evidence type="ECO:0000313" key="2">
    <source>
        <dbReference type="EMBL" id="QNT26335.1"/>
    </source>
</evidence>
<sequence>MNYYFHMQEKYNTLHHLLNNIVAYSSNIPFDYLNNFIPSYCIIFIIAFITLLGFVLFADNADRRITVGSYMDTQADLERRANDNTIPLNLYYIYVTSPTWNAPRPFLIDKNDSAGLRIKSLFPDRTASYRIIDGKGGFFYNPGSVVVNSQGELLTNVNIYSFAVVDRVRGVLSGGLPVQRIPHARSPNTVTVLRVLRDV</sequence>
<organism evidence="2">
    <name type="scientific">Cladosporium sp</name>
    <dbReference type="NCBI Taxonomy" id="1707700"/>
    <lineage>
        <taxon>Eukaryota</taxon>
        <taxon>Fungi</taxon>
        <taxon>Dikarya</taxon>
        <taxon>Ascomycota</taxon>
        <taxon>Pezizomycotina</taxon>
        <taxon>Dothideomycetes</taxon>
        <taxon>Dothideomycetidae</taxon>
        <taxon>Cladosporiales</taxon>
        <taxon>Cladosporiaceae</taxon>
        <taxon>Cladosporium</taxon>
    </lineage>
</organism>
<dbReference type="EMBL" id="MN657180">
    <property type="protein sequence ID" value="QNT26335.1"/>
    <property type="molecule type" value="Genomic_DNA"/>
</dbReference>
<feature type="transmembrane region" description="Helical" evidence="1">
    <location>
        <begin position="37"/>
        <end position="58"/>
    </location>
</feature>
<name>A0A7H1KGH6_9PEZI</name>
<keyword evidence="2" id="KW-0496">Mitochondrion</keyword>
<gene>
    <name evidence="2" type="primary">ORF199</name>
</gene>
<keyword evidence="1" id="KW-0472">Membrane</keyword>
<keyword evidence="1" id="KW-1133">Transmembrane helix</keyword>
<accession>A0A7H1KGH6</accession>